<dbReference type="PANTHER" id="PTHR30258:SF1">
    <property type="entry name" value="PROTEIN TRANSPORT PROTEIN HOFB HOMOLOG"/>
    <property type="match status" value="1"/>
</dbReference>
<dbReference type="Proteomes" id="UP000014155">
    <property type="component" value="Unassembled WGS sequence"/>
</dbReference>
<comment type="caution">
    <text evidence="5">The sequence shown here is derived from an EMBL/GenBank/DDBJ whole genome shotgun (WGS) entry which is preliminary data.</text>
</comment>
<dbReference type="Gene3D" id="3.30.450.90">
    <property type="match status" value="1"/>
</dbReference>
<dbReference type="PATRIC" id="fig|1195236.3.peg.3131"/>
<dbReference type="Pfam" id="PF05157">
    <property type="entry name" value="MshEN"/>
    <property type="match status" value="2"/>
</dbReference>
<dbReference type="SMART" id="SM00382">
    <property type="entry name" value="AAA"/>
    <property type="match status" value="1"/>
</dbReference>
<dbReference type="FunFam" id="3.30.300.160:FF:000002">
    <property type="entry name" value="Type II secretion system protein E"/>
    <property type="match status" value="1"/>
</dbReference>
<dbReference type="SUPFAM" id="SSF160246">
    <property type="entry name" value="EspE N-terminal domain-like"/>
    <property type="match status" value="2"/>
</dbReference>
<dbReference type="CDD" id="cd01129">
    <property type="entry name" value="PulE-GspE-like"/>
    <property type="match status" value="1"/>
</dbReference>
<keyword evidence="3" id="KW-0067">ATP-binding</keyword>
<gene>
    <name evidence="5" type="ORF">CTER_2811</name>
</gene>
<dbReference type="InterPro" id="IPR001482">
    <property type="entry name" value="T2SS/T4SS_dom"/>
</dbReference>
<dbReference type="InterPro" id="IPR037257">
    <property type="entry name" value="T2SS_E_N_sf"/>
</dbReference>
<dbReference type="eggNOG" id="COG2804">
    <property type="taxonomic scope" value="Bacteria"/>
</dbReference>
<dbReference type="InterPro" id="IPR027417">
    <property type="entry name" value="P-loop_NTPase"/>
</dbReference>
<sequence length="776" mass="86991">MAGIAEKGIEDILLEEGLINMAQLKEAWSLNITLNKPILDILIEHGAINEKQAMSVKAKSMNIELVDLENFEFEDMNIPKIIPEAVARKHCAIPYKLDQNNVYIAMKDPSDLFALDDLTLSTKYQINPVFGSEKEIERLIEKVFKKENTKAKHDRNVKICLSEEDIANLDKDKIRKVLEAQNQNNSPIFKSQLGVLLVNSGILAEEKLEEALKIQSERGGKIGEILVGENFIKEDVLYKFLEVQMNTTYVDLREIDIPDGAINLVKDSLARRYNLIPVEADGDILKVAMADPLDVFALDDLRLSTGLEIVSLLAKEELIAEKIEKHYGKATQPRPAVITSEPIQNTAPDSNSFIFNGDLDEEMKKINEEIAVEIQSVQQDEDLNDISDVSNAPIVKMVNIIFQKAVTQRASDIHIEPYEDCIVVRYRVDGQLLEMMRHDKKILSSMVARIKIISALNIAEKRIPQDGRITVTINKKNYDMRVSILPTVHGEKVVIRIADKEAFNVSKKDLGLFEDDLEKFNDIMDNPHGIVLVTGPTGSGKSTTLYTALRELSKPNVNILTVEDPVESTIRGINQVQVNSKAGLSFSSALRAFLRQDPDIIMVGEIRDGETAEIATRAAITGHLVLSTLHTNDAASSITRIIDMGIEPFIISSSVVGVIAQRLVRRLCPECKSEHTLDENEKLLLKLDPEEEVKIYEPKGCTACNDSGYRGRIAIYEIMKITRKHREMIAKNVTSDELKELSISLGMYTLRDSCIRLVKEGTTSLDEMLRVTYSKD</sequence>
<reference evidence="5 6" key="1">
    <citation type="journal article" date="2013" name="Genome Announc.">
        <title>Draft Genome Sequence of the Cellulolytic, Mesophilic, Anaerobic Bacterium Clostridium termitidis Strain CT1112 (DSM 5398).</title>
        <authorList>
            <person name="Lal S."/>
            <person name="Ramachandran U."/>
            <person name="Zhang X."/>
            <person name="Munir R."/>
            <person name="Sparling R."/>
            <person name="Levin D.B."/>
        </authorList>
    </citation>
    <scope>NUCLEOTIDE SEQUENCE [LARGE SCALE GENOMIC DNA]</scope>
    <source>
        <strain evidence="5 6">CT1112</strain>
    </source>
</reference>
<dbReference type="PROSITE" id="PS00662">
    <property type="entry name" value="T2SP_E"/>
    <property type="match status" value="1"/>
</dbReference>
<keyword evidence="6" id="KW-1185">Reference proteome</keyword>
<comment type="similarity">
    <text evidence="1">Belongs to the GSP E family.</text>
</comment>
<name>S0FI72_RUMCE</name>
<dbReference type="GO" id="GO:0016887">
    <property type="term" value="F:ATP hydrolysis activity"/>
    <property type="evidence" value="ECO:0007669"/>
    <property type="project" value="TreeGrafter"/>
</dbReference>
<dbReference type="GO" id="GO:0005524">
    <property type="term" value="F:ATP binding"/>
    <property type="evidence" value="ECO:0007669"/>
    <property type="project" value="UniProtKB-KW"/>
</dbReference>
<dbReference type="Pfam" id="PF00437">
    <property type="entry name" value="T2SSE"/>
    <property type="match status" value="1"/>
</dbReference>
<organism evidence="5 6">
    <name type="scientific">Ruminiclostridium cellobioparum subsp. termitidis CT1112</name>
    <dbReference type="NCBI Taxonomy" id="1195236"/>
    <lineage>
        <taxon>Bacteria</taxon>
        <taxon>Bacillati</taxon>
        <taxon>Bacillota</taxon>
        <taxon>Clostridia</taxon>
        <taxon>Eubacteriales</taxon>
        <taxon>Oscillospiraceae</taxon>
        <taxon>Ruminiclostridium</taxon>
    </lineage>
</organism>
<dbReference type="Gene3D" id="3.40.50.300">
    <property type="entry name" value="P-loop containing nucleotide triphosphate hydrolases"/>
    <property type="match status" value="1"/>
</dbReference>
<dbReference type="Gene3D" id="3.30.300.160">
    <property type="entry name" value="Type II secretion system, protein E, N-terminal domain"/>
    <property type="match status" value="2"/>
</dbReference>
<evidence type="ECO:0000313" key="5">
    <source>
        <dbReference type="EMBL" id="EMS71297.1"/>
    </source>
</evidence>
<feature type="domain" description="Bacterial type II secretion system protein E" evidence="4">
    <location>
        <begin position="594"/>
        <end position="608"/>
    </location>
</feature>
<evidence type="ECO:0000313" key="6">
    <source>
        <dbReference type="Proteomes" id="UP000014155"/>
    </source>
</evidence>
<dbReference type="PANTHER" id="PTHR30258">
    <property type="entry name" value="TYPE II SECRETION SYSTEM PROTEIN GSPE-RELATED"/>
    <property type="match status" value="1"/>
</dbReference>
<accession>S0FI72</accession>
<keyword evidence="2" id="KW-0547">Nucleotide-binding</keyword>
<dbReference type="GO" id="GO:0005886">
    <property type="term" value="C:plasma membrane"/>
    <property type="evidence" value="ECO:0007669"/>
    <property type="project" value="TreeGrafter"/>
</dbReference>
<dbReference type="FunFam" id="3.40.50.300:FF:000398">
    <property type="entry name" value="Type IV pilus assembly ATPase PilB"/>
    <property type="match status" value="1"/>
</dbReference>
<evidence type="ECO:0000259" key="4">
    <source>
        <dbReference type="PROSITE" id="PS00662"/>
    </source>
</evidence>
<dbReference type="RefSeq" id="WP_004626573.1">
    <property type="nucleotide sequence ID" value="NZ_AORV01000039.1"/>
</dbReference>
<dbReference type="FunFam" id="3.30.450.90:FF:000001">
    <property type="entry name" value="Type II secretion system ATPase GspE"/>
    <property type="match status" value="1"/>
</dbReference>
<proteinExistence type="inferred from homology"/>
<dbReference type="InterPro" id="IPR003593">
    <property type="entry name" value="AAA+_ATPase"/>
</dbReference>
<evidence type="ECO:0000256" key="3">
    <source>
        <dbReference type="ARBA" id="ARBA00022840"/>
    </source>
</evidence>
<dbReference type="STRING" id="1195236.CTER_2811"/>
<protein>
    <submittedName>
        <fullName evidence="5">Type II secretory pathway, ATPase PulE/Tfp pilus assembly pathway, ATPase PilB</fullName>
    </submittedName>
</protein>
<dbReference type="InterPro" id="IPR007831">
    <property type="entry name" value="T2SS_GspE_N"/>
</dbReference>
<evidence type="ECO:0000256" key="2">
    <source>
        <dbReference type="ARBA" id="ARBA00022741"/>
    </source>
</evidence>
<dbReference type="AlphaFoldDB" id="S0FI72"/>
<dbReference type="SUPFAM" id="SSF52540">
    <property type="entry name" value="P-loop containing nucleoside triphosphate hydrolases"/>
    <property type="match status" value="1"/>
</dbReference>
<evidence type="ECO:0000256" key="1">
    <source>
        <dbReference type="ARBA" id="ARBA00006611"/>
    </source>
</evidence>
<dbReference type="EMBL" id="AORV01000039">
    <property type="protein sequence ID" value="EMS71297.1"/>
    <property type="molecule type" value="Genomic_DNA"/>
</dbReference>